<dbReference type="Pfam" id="PF00561">
    <property type="entry name" value="Abhydrolase_1"/>
    <property type="match status" value="1"/>
</dbReference>
<dbReference type="PANTHER" id="PTHR43798">
    <property type="entry name" value="MONOACYLGLYCEROL LIPASE"/>
    <property type="match status" value="1"/>
</dbReference>
<keyword evidence="2" id="KW-0614">Plasmid</keyword>
<dbReference type="NCBIfam" id="TIGR02427">
    <property type="entry name" value="protocat_pcaD"/>
    <property type="match status" value="1"/>
</dbReference>
<protein>
    <submittedName>
        <fullName evidence="2">3-oxoadipate enol-lactonase 1</fullName>
        <ecNumber evidence="2">3.1.1.24</ecNumber>
    </submittedName>
</protein>
<dbReference type="InterPro" id="IPR000073">
    <property type="entry name" value="AB_hydrolase_1"/>
</dbReference>
<evidence type="ECO:0000259" key="1">
    <source>
        <dbReference type="Pfam" id="PF00561"/>
    </source>
</evidence>
<proteinExistence type="predicted"/>
<geneLocation type="plasmid" evidence="3">
    <name>prsp8c3c</name>
</geneLocation>
<evidence type="ECO:0000313" key="3">
    <source>
        <dbReference type="Proteomes" id="UP000185109"/>
    </source>
</evidence>
<dbReference type="InterPro" id="IPR026968">
    <property type="entry name" value="PcaD/CatD"/>
</dbReference>
<dbReference type="PRINTS" id="PR00111">
    <property type="entry name" value="ABHYDROLASE"/>
</dbReference>
<dbReference type="GO" id="GO:0047570">
    <property type="term" value="F:3-oxoadipate enol-lactonase activity"/>
    <property type="evidence" value="ECO:0007669"/>
    <property type="project" value="UniProtKB-EC"/>
</dbReference>
<gene>
    <name evidence="2" type="primary">pcaD-1</name>
    <name evidence="2" type="ORF">AM571_PC01407</name>
</gene>
<name>A0A1L5PFV3_RHIET</name>
<dbReference type="EMBL" id="CP017244">
    <property type="protein sequence ID" value="APO79139.1"/>
    <property type="molecule type" value="Genomic_DNA"/>
</dbReference>
<dbReference type="EC" id="3.1.1.24" evidence="2"/>
<dbReference type="RefSeq" id="WP_074064909.1">
    <property type="nucleotide sequence ID" value="NZ_CP017244.1"/>
</dbReference>
<dbReference type="Gene3D" id="3.40.50.1820">
    <property type="entry name" value="alpha/beta hydrolase"/>
    <property type="match status" value="1"/>
</dbReference>
<keyword evidence="2" id="KW-0378">Hydrolase</keyword>
<evidence type="ECO:0000313" key="2">
    <source>
        <dbReference type="EMBL" id="APO79139.1"/>
    </source>
</evidence>
<dbReference type="AlphaFoldDB" id="A0A1L5PFV3"/>
<dbReference type="Proteomes" id="UP000185109">
    <property type="component" value="Plasmid pRsp8C3c"/>
</dbReference>
<reference evidence="2 3" key="1">
    <citation type="submission" date="2016-09" db="EMBL/GenBank/DDBJ databases">
        <title>The complete genome sequences of Rhizobium gallicum, symbiovars gallicum and phaseoli, symbionts associated to common bean (Phaseolus vulgaris).</title>
        <authorList>
            <person name="Bustos P."/>
            <person name="Santamaria R.I."/>
            <person name="Perez-Carrascal O.M."/>
            <person name="Juarez S."/>
            <person name="Lozano L."/>
            <person name="Martinez-Flores I."/>
            <person name="Martinez-Romero E."/>
            <person name="Cevallos M."/>
            <person name="Romero D."/>
            <person name="Davila G."/>
            <person name="Gonzalez V."/>
        </authorList>
    </citation>
    <scope>NUCLEOTIDE SEQUENCE [LARGE SCALE GENOMIC DNA]</scope>
    <source>
        <strain evidence="2 3">8C-3</strain>
        <plasmid evidence="3">Plasmid prsp8c3c</plasmid>
    </source>
</reference>
<feature type="domain" description="AB hydrolase-1" evidence="1">
    <location>
        <begin position="23"/>
        <end position="247"/>
    </location>
</feature>
<dbReference type="GO" id="GO:0042952">
    <property type="term" value="P:beta-ketoadipate pathway"/>
    <property type="evidence" value="ECO:0007669"/>
    <property type="project" value="InterPro"/>
</dbReference>
<sequence>MQFARVNDVTIHYQIIGRPAGKPVIVFANSLGTDFRIWRDVIVRLAGDFNIVLYDKRGHGLSDIGQLPYSIDDHASDLIGLLETLEVERAFICGLSVGGLIAQSLYQQRPDLVRGLILCDTAHKIGTAETWNARIEAVENYGIGNIVDAVMERWFTPAFRRPENQAYAGYCNMLARQPVEGYAATCGAIRDADFTEAAGKIAVPTICIVGDQDGSTPPDLVRHTANLIPNARFETIRDAGHIPCVEQPEALTAVIRAFIDFALHGDQADE</sequence>
<dbReference type="SUPFAM" id="SSF53474">
    <property type="entry name" value="alpha/beta-Hydrolases"/>
    <property type="match status" value="1"/>
</dbReference>
<organism evidence="2 3">
    <name type="scientific">Rhizobium etli 8C-3</name>
    <dbReference type="NCBI Taxonomy" id="538025"/>
    <lineage>
        <taxon>Bacteria</taxon>
        <taxon>Pseudomonadati</taxon>
        <taxon>Pseudomonadota</taxon>
        <taxon>Alphaproteobacteria</taxon>
        <taxon>Hyphomicrobiales</taxon>
        <taxon>Rhizobiaceae</taxon>
        <taxon>Rhizobium/Agrobacterium group</taxon>
        <taxon>Rhizobium</taxon>
    </lineage>
</organism>
<dbReference type="InterPro" id="IPR050266">
    <property type="entry name" value="AB_hydrolase_sf"/>
</dbReference>
<dbReference type="InterPro" id="IPR029058">
    <property type="entry name" value="AB_hydrolase_fold"/>
</dbReference>
<accession>A0A1L5PFV3</accession>